<dbReference type="AlphaFoldDB" id="A0AA49JE10"/>
<dbReference type="EMBL" id="CP120682">
    <property type="protein sequence ID" value="WKN37418.1"/>
    <property type="molecule type" value="Genomic_DNA"/>
</dbReference>
<name>A0AA49JE10_9BACT</name>
<evidence type="ECO:0000313" key="1">
    <source>
        <dbReference type="EMBL" id="WKN37418.1"/>
    </source>
</evidence>
<proteinExistence type="predicted"/>
<sequence length="100" mass="10993">MRHWISGLLLSTTVCVGMTVKNLEFETIGMVEKTIIEAHTGRLTGVLIQVADHWLASSRPSGKRVVSPIASLQIDSEHPGTVFWNIPKEKLQATLCPPNC</sequence>
<reference evidence="1" key="2">
    <citation type="journal article" date="2024" name="Antonie Van Leeuwenhoek">
        <title>Roseihalotalea indica gen. nov., sp. nov., a halophilic Bacteroidetes from mesopelagic Southwest Indian Ocean with higher carbohydrate metabolic potential.</title>
        <authorList>
            <person name="Chen B."/>
            <person name="Zhang M."/>
            <person name="Lin D."/>
            <person name="Ye J."/>
            <person name="Tang K."/>
        </authorList>
    </citation>
    <scope>NUCLEOTIDE SEQUENCE</scope>
    <source>
        <strain evidence="1">TK19036</strain>
    </source>
</reference>
<accession>A0AA49JE10</accession>
<organism evidence="1">
    <name type="scientific">Roseihalotalea indica</name>
    <dbReference type="NCBI Taxonomy" id="2867963"/>
    <lineage>
        <taxon>Bacteria</taxon>
        <taxon>Pseudomonadati</taxon>
        <taxon>Bacteroidota</taxon>
        <taxon>Cytophagia</taxon>
        <taxon>Cytophagales</taxon>
        <taxon>Catalimonadaceae</taxon>
        <taxon>Roseihalotalea</taxon>
    </lineage>
</organism>
<reference evidence="1" key="1">
    <citation type="journal article" date="2023" name="Comput. Struct. Biotechnol. J.">
        <title>Discovery of a novel marine Bacteroidetes with a rich repertoire of carbohydrate-active enzymes.</title>
        <authorList>
            <person name="Chen B."/>
            <person name="Liu G."/>
            <person name="Chen Q."/>
            <person name="Wang H."/>
            <person name="Liu L."/>
            <person name="Tang K."/>
        </authorList>
    </citation>
    <scope>NUCLEOTIDE SEQUENCE</scope>
    <source>
        <strain evidence="1">TK19036</strain>
    </source>
</reference>
<protein>
    <recommendedName>
        <fullName evidence="2">PRC-barrel domain-containing protein</fullName>
    </recommendedName>
</protein>
<dbReference type="Gene3D" id="2.30.30.240">
    <property type="entry name" value="PRC-barrel domain"/>
    <property type="match status" value="1"/>
</dbReference>
<gene>
    <name evidence="1" type="ORF">K4G66_01680</name>
</gene>
<evidence type="ECO:0008006" key="2">
    <source>
        <dbReference type="Google" id="ProtNLM"/>
    </source>
</evidence>